<feature type="compositionally biased region" description="Polar residues" evidence="1">
    <location>
        <begin position="63"/>
        <end position="84"/>
    </location>
</feature>
<accession>A0A8S3PNE2</accession>
<feature type="compositionally biased region" description="Basic and acidic residues" evidence="1">
    <location>
        <begin position="27"/>
        <end position="41"/>
    </location>
</feature>
<protein>
    <submittedName>
        <fullName evidence="2">Uncharacterized protein</fullName>
    </submittedName>
</protein>
<organism evidence="2 3">
    <name type="scientific">Mytilus edulis</name>
    <name type="common">Blue mussel</name>
    <dbReference type="NCBI Taxonomy" id="6550"/>
    <lineage>
        <taxon>Eukaryota</taxon>
        <taxon>Metazoa</taxon>
        <taxon>Spiralia</taxon>
        <taxon>Lophotrochozoa</taxon>
        <taxon>Mollusca</taxon>
        <taxon>Bivalvia</taxon>
        <taxon>Autobranchia</taxon>
        <taxon>Pteriomorphia</taxon>
        <taxon>Mytilida</taxon>
        <taxon>Mytiloidea</taxon>
        <taxon>Mytilidae</taxon>
        <taxon>Mytilinae</taxon>
        <taxon>Mytilus</taxon>
    </lineage>
</organism>
<gene>
    <name evidence="2" type="ORF">MEDL_333</name>
</gene>
<sequence length="259" mass="29704">MECEKTYFRREYLILHLQSAHHINRNEAKEQAQRALHETGNRSEVNSSRKKAKEKSNVHGPVASTSKTPTTKQSENSASSSEQDNYVDFIDLHADSSEFNPEVERTRSQENIPETNTKIDEDTFYEHDKLLDSLEEISNDLDEQVMDTESLPGSSGLCSPQENEDVTETVETISVSLVTTRMYLGEDLLSERREHVFSSSLHNDPREMDWELFFEGVQEDPKHVVMVSRSPLKVQIGARDPKHIVMVSRSPLNNDYYNK</sequence>
<feature type="compositionally biased region" description="Polar residues" evidence="1">
    <location>
        <begin position="151"/>
        <end position="161"/>
    </location>
</feature>
<reference evidence="2" key="1">
    <citation type="submission" date="2021-03" db="EMBL/GenBank/DDBJ databases">
        <authorList>
            <person name="Bekaert M."/>
        </authorList>
    </citation>
    <scope>NUCLEOTIDE SEQUENCE</scope>
</reference>
<feature type="region of interest" description="Disordered" evidence="1">
    <location>
        <begin position="27"/>
        <end position="85"/>
    </location>
</feature>
<feature type="region of interest" description="Disordered" evidence="1">
    <location>
        <begin position="147"/>
        <end position="167"/>
    </location>
</feature>
<keyword evidence="3" id="KW-1185">Reference proteome</keyword>
<comment type="caution">
    <text evidence="2">The sequence shown here is derived from an EMBL/GenBank/DDBJ whole genome shotgun (WGS) entry which is preliminary data.</text>
</comment>
<dbReference type="OrthoDB" id="10431566at2759"/>
<dbReference type="EMBL" id="CAJPWZ010000015">
    <property type="protein sequence ID" value="CAG2184692.1"/>
    <property type="molecule type" value="Genomic_DNA"/>
</dbReference>
<name>A0A8S3PNE2_MYTED</name>
<evidence type="ECO:0000313" key="3">
    <source>
        <dbReference type="Proteomes" id="UP000683360"/>
    </source>
</evidence>
<dbReference type="AlphaFoldDB" id="A0A8S3PNE2"/>
<dbReference type="Proteomes" id="UP000683360">
    <property type="component" value="Unassembled WGS sequence"/>
</dbReference>
<evidence type="ECO:0000256" key="1">
    <source>
        <dbReference type="SAM" id="MobiDB-lite"/>
    </source>
</evidence>
<evidence type="ECO:0000313" key="2">
    <source>
        <dbReference type="EMBL" id="CAG2184692.1"/>
    </source>
</evidence>
<proteinExistence type="predicted"/>